<dbReference type="GO" id="GO:0006508">
    <property type="term" value="P:proteolysis"/>
    <property type="evidence" value="ECO:0007669"/>
    <property type="project" value="UniProtKB-KW"/>
</dbReference>
<evidence type="ECO:0000256" key="4">
    <source>
        <dbReference type="ARBA" id="ARBA00022723"/>
    </source>
</evidence>
<dbReference type="FunFam" id="3.90.230.10:FF:000002">
    <property type="entry name" value="Xaa-Pro aminopeptidase 3"/>
    <property type="match status" value="1"/>
</dbReference>
<dbReference type="GeneID" id="106178841"/>
<evidence type="ECO:0000256" key="6">
    <source>
        <dbReference type="ARBA" id="ARBA00022997"/>
    </source>
</evidence>
<evidence type="ECO:0000256" key="13">
    <source>
        <dbReference type="ARBA" id="ARBA00044284"/>
    </source>
</evidence>
<evidence type="ECO:0000256" key="2">
    <source>
        <dbReference type="ARBA" id="ARBA00011738"/>
    </source>
</evidence>
<comment type="subunit">
    <text evidence="2">Homodimer.</text>
</comment>
<evidence type="ECO:0000256" key="12">
    <source>
        <dbReference type="ARBA" id="ARBA00044252"/>
    </source>
</evidence>
<evidence type="ECO:0000256" key="8">
    <source>
        <dbReference type="ARBA" id="ARBA00023211"/>
    </source>
</evidence>
<comment type="cofactor">
    <cofactor evidence="1">
        <name>Mn(2+)</name>
        <dbReference type="ChEBI" id="CHEBI:29035"/>
    </cofactor>
</comment>
<dbReference type="GO" id="GO:0030145">
    <property type="term" value="F:manganese ion binding"/>
    <property type="evidence" value="ECO:0007669"/>
    <property type="project" value="InterPro"/>
</dbReference>
<evidence type="ECO:0000313" key="18">
    <source>
        <dbReference type="RefSeq" id="XP_013417646.1"/>
    </source>
</evidence>
<sequence length="496" mass="55789">MAAANRAQPAFCLGEHTLSVPMELHKENRKRLCERLRANKNVPKNSVVVIQGGESATQYCSDKELLFRQESYFQWMFGVAEPDSYGAIDVDTGMGILFIPKLPESYATWMGKIHPPEHFKDKYGVDKVKFVEDIATVLKNMNPSKLLTLRGLNTDSGKHCREAAFDGIGDFTVDNKLLHPEIMECRVIKTDMELEVLRYVNRISSEAHKEVMKSIRPGMYEYQMESAFQHYCYVNGGMRIMSYTCICGSGFNSSILHYGHAGAPNSKKIQDGDMCLFDMGAEYHCYTSDITCSFPANGKFTEDQKKIYNAVFKASRAVMQAVRPGVSWVEMHKLAERQILEELKRHGLLQGEVDDMMKVRLGAVFMPHGLGHFMGLDVHDVGGYPEGVQRIDEPGLRHLRTARTLQEGMVLTIEPGVYFIEHLLNGALNTPAHAVFLVRDEIERFRNFGGVRIEDDIAVTSDGMELLTDVPRTVEEIEALMASGRRQDGAAQQTKA</sequence>
<keyword evidence="17" id="KW-1185">Reference proteome</keyword>
<dbReference type="GO" id="GO:0102009">
    <property type="term" value="F:proline dipeptidase activity"/>
    <property type="evidence" value="ECO:0007669"/>
    <property type="project" value="UniProtKB-EC"/>
</dbReference>
<evidence type="ECO:0000256" key="3">
    <source>
        <dbReference type="ARBA" id="ARBA00022670"/>
    </source>
</evidence>
<dbReference type="SUPFAM" id="SSF53092">
    <property type="entry name" value="Creatinase/prolidase N-terminal domain"/>
    <property type="match status" value="1"/>
</dbReference>
<dbReference type="KEGG" id="lak:106178841"/>
<keyword evidence="5" id="KW-0378">Hydrolase</keyword>
<accession>A0A1S3K5W9</accession>
<evidence type="ECO:0000256" key="14">
    <source>
        <dbReference type="ARBA" id="ARBA00044351"/>
    </source>
</evidence>
<dbReference type="InterPro" id="IPR052433">
    <property type="entry name" value="X-Pro_dipept-like"/>
</dbReference>
<dbReference type="Gene3D" id="3.90.230.10">
    <property type="entry name" value="Creatinase/methionine aminopeptidase superfamily"/>
    <property type="match status" value="1"/>
</dbReference>
<evidence type="ECO:0000256" key="11">
    <source>
        <dbReference type="ARBA" id="ARBA00044141"/>
    </source>
</evidence>
<proteinExistence type="inferred from homology"/>
<dbReference type="EC" id="3.4.13.9" evidence="10"/>
<evidence type="ECO:0000256" key="7">
    <source>
        <dbReference type="ARBA" id="ARBA00023049"/>
    </source>
</evidence>
<name>A0A1S3K5W9_LINAN</name>
<dbReference type="Proteomes" id="UP000085678">
    <property type="component" value="Unplaced"/>
</dbReference>
<dbReference type="CDD" id="cd01087">
    <property type="entry name" value="Prolidase"/>
    <property type="match status" value="1"/>
</dbReference>
<gene>
    <name evidence="18" type="primary">LOC106178841</name>
</gene>
<dbReference type="InterPro" id="IPR007865">
    <property type="entry name" value="Aminopep_P_N"/>
</dbReference>
<comment type="catalytic activity">
    <reaction evidence="15">
        <text>Xaa-L-Pro dipeptide + H2O = an L-alpha-amino acid + L-proline</text>
        <dbReference type="Rhea" id="RHEA:76407"/>
        <dbReference type="ChEBI" id="CHEBI:15377"/>
        <dbReference type="ChEBI" id="CHEBI:59869"/>
        <dbReference type="ChEBI" id="CHEBI:60039"/>
        <dbReference type="ChEBI" id="CHEBI:195196"/>
        <dbReference type="EC" id="3.4.13.9"/>
    </reaction>
</comment>
<dbReference type="OrthoDB" id="10261878at2759"/>
<evidence type="ECO:0000256" key="5">
    <source>
        <dbReference type="ARBA" id="ARBA00022801"/>
    </source>
</evidence>
<dbReference type="SUPFAM" id="SSF55920">
    <property type="entry name" value="Creatinase/aminopeptidase"/>
    <property type="match status" value="1"/>
</dbReference>
<evidence type="ECO:0000256" key="15">
    <source>
        <dbReference type="ARBA" id="ARBA00048994"/>
    </source>
</evidence>
<protein>
    <recommendedName>
        <fullName evidence="11">Xaa-Pro dipeptidase</fullName>
        <ecNumber evidence="10">3.4.13.9</ecNumber>
    </recommendedName>
    <alternativeName>
        <fullName evidence="14">Imidodipeptidase</fullName>
    </alternativeName>
    <alternativeName>
        <fullName evidence="12">Peptidase D</fullName>
    </alternativeName>
    <alternativeName>
        <fullName evidence="13">Proline dipeptidase</fullName>
    </alternativeName>
</protein>
<dbReference type="RefSeq" id="XP_013417646.1">
    <property type="nucleotide sequence ID" value="XM_013562192.1"/>
</dbReference>
<dbReference type="InterPro" id="IPR036005">
    <property type="entry name" value="Creatinase/aminopeptidase-like"/>
</dbReference>
<dbReference type="InParanoid" id="A0A1S3K5W9"/>
<dbReference type="PANTHER" id="PTHR48480:SF2">
    <property type="entry name" value="PEPTIDASE D"/>
    <property type="match status" value="1"/>
</dbReference>
<dbReference type="FunCoup" id="A0A1S3K5W9">
    <property type="interactions" value="1339"/>
</dbReference>
<reference evidence="18" key="1">
    <citation type="submission" date="2025-08" db="UniProtKB">
        <authorList>
            <consortium name="RefSeq"/>
        </authorList>
    </citation>
    <scope>IDENTIFICATION</scope>
    <source>
        <tissue evidence="18">Gonads</tissue>
    </source>
</reference>
<dbReference type="SMART" id="SM01011">
    <property type="entry name" value="AMP_N"/>
    <property type="match status" value="1"/>
</dbReference>
<evidence type="ECO:0000259" key="16">
    <source>
        <dbReference type="SMART" id="SM01011"/>
    </source>
</evidence>
<feature type="domain" description="Aminopeptidase P N-terminal" evidence="16">
    <location>
        <begin position="20"/>
        <end position="157"/>
    </location>
</feature>
<keyword evidence="4" id="KW-0479">Metal-binding</keyword>
<dbReference type="Pfam" id="PF05195">
    <property type="entry name" value="AMP_N"/>
    <property type="match status" value="1"/>
</dbReference>
<evidence type="ECO:0000256" key="10">
    <source>
        <dbReference type="ARBA" id="ARBA00044051"/>
    </source>
</evidence>
<dbReference type="GO" id="GO:0070006">
    <property type="term" value="F:metalloaminopeptidase activity"/>
    <property type="evidence" value="ECO:0007669"/>
    <property type="project" value="InterPro"/>
</dbReference>
<organism evidence="17 18">
    <name type="scientific">Lingula anatina</name>
    <name type="common">Brachiopod</name>
    <name type="synonym">Lingula unguis</name>
    <dbReference type="NCBI Taxonomy" id="7574"/>
    <lineage>
        <taxon>Eukaryota</taxon>
        <taxon>Metazoa</taxon>
        <taxon>Spiralia</taxon>
        <taxon>Lophotrochozoa</taxon>
        <taxon>Brachiopoda</taxon>
        <taxon>Linguliformea</taxon>
        <taxon>Lingulata</taxon>
        <taxon>Lingulida</taxon>
        <taxon>Linguloidea</taxon>
        <taxon>Lingulidae</taxon>
        <taxon>Lingula</taxon>
    </lineage>
</organism>
<dbReference type="STRING" id="7574.A0A1S3K5W9"/>
<keyword evidence="6" id="KW-0224">Dipeptidase</keyword>
<dbReference type="Pfam" id="PF00557">
    <property type="entry name" value="Peptidase_M24"/>
    <property type="match status" value="1"/>
</dbReference>
<dbReference type="InterPro" id="IPR029149">
    <property type="entry name" value="Creatin/AminoP/Spt16_N"/>
</dbReference>
<dbReference type="Gene3D" id="3.40.350.10">
    <property type="entry name" value="Creatinase/prolidase N-terminal domain"/>
    <property type="match status" value="1"/>
</dbReference>
<comment type="similarity">
    <text evidence="9">Belongs to the peptidase M24B family. Eukaryotic-type prolidase subfamily.</text>
</comment>
<dbReference type="InterPro" id="IPR000994">
    <property type="entry name" value="Pept_M24"/>
</dbReference>
<keyword evidence="7" id="KW-0482">Metalloprotease</keyword>
<evidence type="ECO:0000256" key="1">
    <source>
        <dbReference type="ARBA" id="ARBA00001936"/>
    </source>
</evidence>
<evidence type="ECO:0000256" key="9">
    <source>
        <dbReference type="ARBA" id="ARBA00043990"/>
    </source>
</evidence>
<dbReference type="PANTHER" id="PTHR48480">
    <property type="match status" value="1"/>
</dbReference>
<keyword evidence="8" id="KW-0464">Manganese</keyword>
<dbReference type="AlphaFoldDB" id="A0A1S3K5W9"/>
<keyword evidence="3" id="KW-0645">Protease</keyword>
<evidence type="ECO:0000313" key="17">
    <source>
        <dbReference type="Proteomes" id="UP000085678"/>
    </source>
</evidence>